<protein>
    <submittedName>
        <fullName evidence="1">815_t:CDS:1</fullName>
    </submittedName>
</protein>
<keyword evidence="2" id="KW-1185">Reference proteome</keyword>
<sequence>MSQSQPLKLNAFTSISQTLILPIPRTSVPTKHSEMMMSNWPPSSSEFTASSATFPVIPCQQQNATTGPTGKPVPNRRGRKRLNTMPLNKKHKQNLTNQRAFRERREYYLKTLESKVEMYEKAYAQYQTENSLLKEEVAMLKRRLSRFENYAFEGGLSITSSDMQLSDKIPVNKNTNSCCNVVNAIYSVPNMIEDNQINNNQIFHGIDKDDSNERMYIQDYSTLPINNDGSSSFTQKSYPSLPNGNLSSFMQGYDEQSSSKNRPHSPTHSSTSIESVDEITDSSIFTENHNLCFCDDSEINGQSQKTNVMSNPAFSTATRSTLPTPDEPQWPLSHEQYFAQTTLTSSFSQIDNERRTRLFR</sequence>
<evidence type="ECO:0000313" key="1">
    <source>
        <dbReference type="EMBL" id="CAG8485809.1"/>
    </source>
</evidence>
<reference evidence="1" key="1">
    <citation type="submission" date="2021-06" db="EMBL/GenBank/DDBJ databases">
        <authorList>
            <person name="Kallberg Y."/>
            <person name="Tangrot J."/>
            <person name="Rosling A."/>
        </authorList>
    </citation>
    <scope>NUCLEOTIDE SEQUENCE</scope>
    <source>
        <strain evidence="1">AU212A</strain>
    </source>
</reference>
<accession>A0ACA9KR40</accession>
<evidence type="ECO:0000313" key="2">
    <source>
        <dbReference type="Proteomes" id="UP000789860"/>
    </source>
</evidence>
<proteinExistence type="predicted"/>
<dbReference type="Proteomes" id="UP000789860">
    <property type="component" value="Unassembled WGS sequence"/>
</dbReference>
<organism evidence="1 2">
    <name type="scientific">Scutellospora calospora</name>
    <dbReference type="NCBI Taxonomy" id="85575"/>
    <lineage>
        <taxon>Eukaryota</taxon>
        <taxon>Fungi</taxon>
        <taxon>Fungi incertae sedis</taxon>
        <taxon>Mucoromycota</taxon>
        <taxon>Glomeromycotina</taxon>
        <taxon>Glomeromycetes</taxon>
        <taxon>Diversisporales</taxon>
        <taxon>Gigasporaceae</taxon>
        <taxon>Scutellospora</taxon>
    </lineage>
</organism>
<gene>
    <name evidence="1" type="ORF">SCALOS_LOCUS2624</name>
</gene>
<comment type="caution">
    <text evidence="1">The sequence shown here is derived from an EMBL/GenBank/DDBJ whole genome shotgun (WGS) entry which is preliminary data.</text>
</comment>
<name>A0ACA9KR40_9GLOM</name>
<dbReference type="EMBL" id="CAJVPM010002398">
    <property type="protein sequence ID" value="CAG8485809.1"/>
    <property type="molecule type" value="Genomic_DNA"/>
</dbReference>